<keyword evidence="1" id="KW-0732">Signal</keyword>
<feature type="domain" description="Pili assembly chaperone N-terminal" evidence="2">
    <location>
        <begin position="38"/>
        <end position="152"/>
    </location>
</feature>
<dbReference type="InterPro" id="IPR013783">
    <property type="entry name" value="Ig-like_fold"/>
</dbReference>
<dbReference type="InterPro" id="IPR008962">
    <property type="entry name" value="PapD-like_sf"/>
</dbReference>
<evidence type="ECO:0000313" key="3">
    <source>
        <dbReference type="EMBL" id="MBX7482252.1"/>
    </source>
</evidence>
<dbReference type="PANTHER" id="PTHR30251">
    <property type="entry name" value="PILUS ASSEMBLY CHAPERONE"/>
    <property type="match status" value="1"/>
</dbReference>
<dbReference type="EMBL" id="JAIGNO010000003">
    <property type="protein sequence ID" value="MBX7482252.1"/>
    <property type="molecule type" value="Genomic_DNA"/>
</dbReference>
<dbReference type="Proteomes" id="UP000755104">
    <property type="component" value="Unassembled WGS sequence"/>
</dbReference>
<accession>A0ABS7J4Q4</accession>
<protein>
    <submittedName>
        <fullName evidence="3">Fimbria/pilus periplasmic chaperone</fullName>
    </submittedName>
</protein>
<proteinExistence type="predicted"/>
<evidence type="ECO:0000256" key="1">
    <source>
        <dbReference type="SAM" id="SignalP"/>
    </source>
</evidence>
<gene>
    <name evidence="3" type="ORF">K3174_06890</name>
</gene>
<dbReference type="InterPro" id="IPR016147">
    <property type="entry name" value="Pili_assmbl_chaperone_N"/>
</dbReference>
<feature type="chain" id="PRO_5047369937" evidence="1">
    <location>
        <begin position="24"/>
        <end position="245"/>
    </location>
</feature>
<dbReference type="SUPFAM" id="SSF49354">
    <property type="entry name" value="PapD-like"/>
    <property type="match status" value="1"/>
</dbReference>
<dbReference type="InterPro" id="IPR050643">
    <property type="entry name" value="Periplasmic_pilus_chap"/>
</dbReference>
<evidence type="ECO:0000313" key="4">
    <source>
        <dbReference type="Proteomes" id="UP000755104"/>
    </source>
</evidence>
<dbReference type="RefSeq" id="WP_221557211.1">
    <property type="nucleotide sequence ID" value="NZ_JAIGNO010000003.1"/>
</dbReference>
<comment type="caution">
    <text evidence="3">The sequence shown here is derived from an EMBL/GenBank/DDBJ whole genome shotgun (WGS) entry which is preliminary data.</text>
</comment>
<dbReference type="PANTHER" id="PTHR30251:SF4">
    <property type="entry name" value="SLR1668 PROTEIN"/>
    <property type="match status" value="1"/>
</dbReference>
<dbReference type="Pfam" id="PF00345">
    <property type="entry name" value="PapD_N"/>
    <property type="match status" value="1"/>
</dbReference>
<reference evidence="3 4" key="1">
    <citation type="submission" date="2021-08" db="EMBL/GenBank/DDBJ databases">
        <title>Comparative Genomics Analysis of the Genus Qipengyuania Reveals Extensive Genetic Diversity and Metabolic Versatility, Including the Description of Fifteen Novel Species.</title>
        <authorList>
            <person name="Liu Y."/>
        </authorList>
    </citation>
    <scope>NUCLEOTIDE SEQUENCE [LARGE SCALE GENOMIC DNA]</scope>
    <source>
        <strain evidence="3 4">6D47A</strain>
    </source>
</reference>
<name>A0ABS7J4Q4_9SPHN</name>
<feature type="signal peptide" evidence="1">
    <location>
        <begin position="1"/>
        <end position="23"/>
    </location>
</feature>
<dbReference type="Gene3D" id="2.60.40.10">
    <property type="entry name" value="Immunoglobulins"/>
    <property type="match status" value="1"/>
</dbReference>
<sequence>MYARFASVFAALSLALLASSTHAQDESTIGSKAPSARVTVAPLRLELDGEQLHETLRVINPSDRPIGIQVRAFGWTQTDGEDVYAPTTDVLVSPAIVVIEPGKTQFFRVQRRALPPAGERRYRVAIDQLPDPELAQSGTAMTRIRFTIPLFVDRATAAPAQLDWSVKGDTLRVANLGQQSARMVSLALSNGVNAPVEIQGASLHYVHGGSWHEWKLPGGCPTGQLTLQARIEGDTHRVQVPATCS</sequence>
<evidence type="ECO:0000259" key="2">
    <source>
        <dbReference type="Pfam" id="PF00345"/>
    </source>
</evidence>
<organism evidence="3 4">
    <name type="scientific">Qipengyuania qiaonensis</name>
    <dbReference type="NCBI Taxonomy" id="2867240"/>
    <lineage>
        <taxon>Bacteria</taxon>
        <taxon>Pseudomonadati</taxon>
        <taxon>Pseudomonadota</taxon>
        <taxon>Alphaproteobacteria</taxon>
        <taxon>Sphingomonadales</taxon>
        <taxon>Erythrobacteraceae</taxon>
        <taxon>Qipengyuania</taxon>
    </lineage>
</organism>
<keyword evidence="4" id="KW-1185">Reference proteome</keyword>